<comment type="caution">
    <text evidence="18">Lacks conserved residue(s) required for the propagation of feature annotation.</text>
</comment>
<evidence type="ECO:0000256" key="10">
    <source>
        <dbReference type="ARBA" id="ARBA00023027"/>
    </source>
</evidence>
<dbReference type="InterPro" id="IPR029056">
    <property type="entry name" value="Ribokinase-like"/>
</dbReference>
<comment type="cofactor">
    <cofactor evidence="18 19">
        <name>K(+)</name>
        <dbReference type="ChEBI" id="CHEBI:29103"/>
    </cofactor>
    <text evidence="18 19">Binds 1 potassium ion per subunit.</text>
</comment>
<feature type="domain" description="YjeF N-terminal" evidence="21">
    <location>
        <begin position="13"/>
        <end position="215"/>
    </location>
</feature>
<name>A0A5S5DJA8_9FLAO</name>
<feature type="binding site" evidence="18">
    <location>
        <position position="125"/>
    </location>
    <ligand>
        <name>K(+)</name>
        <dbReference type="ChEBI" id="CHEBI:29103"/>
    </ligand>
</feature>
<feature type="binding site" evidence="18">
    <location>
        <begin position="61"/>
        <end position="65"/>
    </location>
    <ligand>
        <name>(6S)-NADPHX</name>
        <dbReference type="ChEBI" id="CHEBI:64076"/>
    </ligand>
</feature>
<feature type="binding site" evidence="18">
    <location>
        <position position="161"/>
    </location>
    <ligand>
        <name>K(+)</name>
        <dbReference type="ChEBI" id="CHEBI:29103"/>
    </ligand>
</feature>
<feature type="binding site" evidence="17">
    <location>
        <position position="437"/>
    </location>
    <ligand>
        <name>AMP</name>
        <dbReference type="ChEBI" id="CHEBI:456215"/>
    </ligand>
</feature>
<dbReference type="CDD" id="cd01171">
    <property type="entry name" value="YXKO-related"/>
    <property type="match status" value="1"/>
</dbReference>
<comment type="similarity">
    <text evidence="3 19">In the N-terminal section; belongs to the NnrE/AIBP family.</text>
</comment>
<dbReference type="PIRSF" id="PIRSF017184">
    <property type="entry name" value="Nnr"/>
    <property type="match status" value="1"/>
</dbReference>
<evidence type="ECO:0000256" key="12">
    <source>
        <dbReference type="ARBA" id="ARBA00023239"/>
    </source>
</evidence>
<dbReference type="InterPro" id="IPR000631">
    <property type="entry name" value="CARKD"/>
</dbReference>
<comment type="catalytic activity">
    <reaction evidence="1 18 19">
        <text>(6R)-NADHX = (6S)-NADHX</text>
        <dbReference type="Rhea" id="RHEA:32215"/>
        <dbReference type="ChEBI" id="CHEBI:64074"/>
        <dbReference type="ChEBI" id="CHEBI:64075"/>
        <dbReference type="EC" id="5.1.99.6"/>
    </reaction>
</comment>
<keyword evidence="9 18" id="KW-0630">Potassium</keyword>
<dbReference type="AlphaFoldDB" id="A0A5S5DJA8"/>
<dbReference type="GO" id="GO:0052856">
    <property type="term" value="F:NAD(P)HX epimerase activity"/>
    <property type="evidence" value="ECO:0007669"/>
    <property type="project" value="UniProtKB-UniRule"/>
</dbReference>
<evidence type="ECO:0000256" key="16">
    <source>
        <dbReference type="ARBA" id="ARBA00049209"/>
    </source>
</evidence>
<dbReference type="RefSeq" id="WP_148871242.1">
    <property type="nucleotide sequence ID" value="NZ_VNIA01000010.1"/>
</dbReference>
<evidence type="ECO:0000256" key="18">
    <source>
        <dbReference type="HAMAP-Rule" id="MF_01966"/>
    </source>
</evidence>
<dbReference type="EC" id="4.2.1.136" evidence="19"/>
<keyword evidence="11 18" id="KW-0413">Isomerase</keyword>
<dbReference type="PANTHER" id="PTHR12592">
    <property type="entry name" value="ATP-DEPENDENT (S)-NAD(P)H-HYDRATE DEHYDRATASE FAMILY MEMBER"/>
    <property type="match status" value="1"/>
</dbReference>
<comment type="caution">
    <text evidence="22">The sequence shown here is derived from an EMBL/GenBank/DDBJ whole genome shotgun (WGS) entry which is preliminary data.</text>
</comment>
<comment type="similarity">
    <text evidence="17">Belongs to the NnrD/CARKD family.</text>
</comment>
<dbReference type="Pfam" id="PF03853">
    <property type="entry name" value="YjeF_N"/>
    <property type="match status" value="1"/>
</dbReference>
<evidence type="ECO:0000256" key="15">
    <source>
        <dbReference type="ARBA" id="ARBA00048238"/>
    </source>
</evidence>
<feature type="binding site" evidence="17">
    <location>
        <position position="322"/>
    </location>
    <ligand>
        <name>(6S)-NADPHX</name>
        <dbReference type="ChEBI" id="CHEBI:64076"/>
    </ligand>
</feature>
<comment type="function">
    <text evidence="17">Catalyzes the dehydration of the S-form of NAD(P)HX at the expense of ADP, which is converted to AMP. Together with NAD(P)HX epimerase, which catalyzes the epimerization of the S- and R-forms, the enzyme allows the repair of both epimers of NAD(P)HX, a damaged form of NAD(P)H that is a result of enzymatic or heat-dependent hydration.</text>
</comment>
<keyword evidence="13" id="KW-0511">Multifunctional enzyme</keyword>
<feature type="binding site" evidence="17">
    <location>
        <begin position="408"/>
        <end position="412"/>
    </location>
    <ligand>
        <name>AMP</name>
        <dbReference type="ChEBI" id="CHEBI:456215"/>
    </ligand>
</feature>
<feature type="binding site" evidence="18">
    <location>
        <begin position="129"/>
        <end position="135"/>
    </location>
    <ligand>
        <name>(6S)-NADPHX</name>
        <dbReference type="ChEBI" id="CHEBI:64076"/>
    </ligand>
</feature>
<evidence type="ECO:0000313" key="23">
    <source>
        <dbReference type="Proteomes" id="UP000323136"/>
    </source>
</evidence>
<sequence length="495" mass="54124">MIHFKKILNVAQIRNTDNYTIKNSTVTSLELMENAANAFVKSIENEDIEDKKIVIVCGVGNNGGDGLAISRILKEKGIVTETVLVKFKETLSPDCAANLKRLHRLTTLYEGSTLPDFSNYDIIIDAIFGSGLSKPVQGFIGKVIEAMNDSKKIIFSVDIPSGMYCDTISDSEFIVKSDLVITFQRPKFSFFFPENAPYVKNWTVANIGLDEEFIQSQEANEYLLDTVISKHVKVRERQSHKGSYGHALIIAGSYGKMGASVLASKACLRSGVGLLTMYIPKCGYDIIQTSVPEAMCITDENSNFITQLPNISKYSAIGIGPGIDKNSQTVSAVKQLLEQSKSSIVIDADAINILSENKELIKLIPKNSILTPHIKEFDRLVGESKNSLERFQKQREFSAKNNCIIVLKNAYTSISFPDGKLFFNSSGNQGMATGGSGDVLTGIITSLLAQHYTPGDAALIGVFFHGKAGDKAAIQKGYSALIASDIIDNIRIEKN</sequence>
<dbReference type="GO" id="GO:0052855">
    <property type="term" value="F:ADP-dependent NAD(P)H-hydrate dehydratase activity"/>
    <property type="evidence" value="ECO:0007669"/>
    <property type="project" value="UniProtKB-UniRule"/>
</dbReference>
<feature type="binding site" evidence="17">
    <location>
        <position position="373"/>
    </location>
    <ligand>
        <name>(6S)-NADPHX</name>
        <dbReference type="ChEBI" id="CHEBI:64076"/>
    </ligand>
</feature>
<dbReference type="EC" id="5.1.99.6" evidence="19"/>
<evidence type="ECO:0000256" key="17">
    <source>
        <dbReference type="HAMAP-Rule" id="MF_01965"/>
    </source>
</evidence>
<dbReference type="GO" id="GO:0110051">
    <property type="term" value="P:metabolite repair"/>
    <property type="evidence" value="ECO:0007669"/>
    <property type="project" value="TreeGrafter"/>
</dbReference>
<dbReference type="SUPFAM" id="SSF64153">
    <property type="entry name" value="YjeF N-terminal domain-like"/>
    <property type="match status" value="1"/>
</dbReference>
<keyword evidence="12 17" id="KW-0456">Lyase</keyword>
<dbReference type="EMBL" id="VNIA01000010">
    <property type="protein sequence ID" value="TYP96043.1"/>
    <property type="molecule type" value="Genomic_DNA"/>
</dbReference>
<comment type="subunit">
    <text evidence="17">Homotetramer.</text>
</comment>
<evidence type="ECO:0000256" key="19">
    <source>
        <dbReference type="PIRNR" id="PIRNR017184"/>
    </source>
</evidence>
<comment type="catalytic activity">
    <reaction evidence="16 17 19">
        <text>(6S)-NADPHX + ADP = AMP + phosphate + NADPH + H(+)</text>
        <dbReference type="Rhea" id="RHEA:32235"/>
        <dbReference type="ChEBI" id="CHEBI:15378"/>
        <dbReference type="ChEBI" id="CHEBI:43474"/>
        <dbReference type="ChEBI" id="CHEBI:57783"/>
        <dbReference type="ChEBI" id="CHEBI:64076"/>
        <dbReference type="ChEBI" id="CHEBI:456215"/>
        <dbReference type="ChEBI" id="CHEBI:456216"/>
        <dbReference type="EC" id="4.2.1.136"/>
    </reaction>
</comment>
<proteinExistence type="inferred from homology"/>
<keyword evidence="23" id="KW-1185">Reference proteome</keyword>
<evidence type="ECO:0000256" key="4">
    <source>
        <dbReference type="ARBA" id="ARBA00009524"/>
    </source>
</evidence>
<dbReference type="OrthoDB" id="9806925at2"/>
<gene>
    <name evidence="18" type="primary">nnrE</name>
    <name evidence="17" type="synonym">nnrD</name>
    <name evidence="22" type="ORF">C7447_1102</name>
</gene>
<evidence type="ECO:0000256" key="9">
    <source>
        <dbReference type="ARBA" id="ARBA00022958"/>
    </source>
</evidence>
<keyword evidence="8 17" id="KW-0521">NADP</keyword>
<dbReference type="SUPFAM" id="SSF53613">
    <property type="entry name" value="Ribokinase-like"/>
    <property type="match status" value="1"/>
</dbReference>
<feature type="binding site" evidence="17">
    <location>
        <position position="438"/>
    </location>
    <ligand>
        <name>(6S)-NADPHX</name>
        <dbReference type="ChEBI" id="CHEBI:64076"/>
    </ligand>
</feature>
<dbReference type="GO" id="GO:0046496">
    <property type="term" value="P:nicotinamide nucleotide metabolic process"/>
    <property type="evidence" value="ECO:0007669"/>
    <property type="project" value="UniProtKB-UniRule"/>
</dbReference>
<comment type="similarity">
    <text evidence="18">Belongs to the NnrE/AIBP family.</text>
</comment>
<dbReference type="Gene3D" id="3.40.1190.20">
    <property type="match status" value="1"/>
</dbReference>
<keyword evidence="10 17" id="KW-0520">NAD</keyword>
<dbReference type="HAMAP" id="MF_01966">
    <property type="entry name" value="NADHX_epimerase"/>
    <property type="match status" value="1"/>
</dbReference>
<feature type="binding site" evidence="18">
    <location>
        <position position="62"/>
    </location>
    <ligand>
        <name>K(+)</name>
        <dbReference type="ChEBI" id="CHEBI:29103"/>
    </ligand>
</feature>
<dbReference type="InterPro" id="IPR030677">
    <property type="entry name" value="Nnr"/>
</dbReference>
<dbReference type="PROSITE" id="PS51385">
    <property type="entry name" value="YJEF_N"/>
    <property type="match status" value="1"/>
</dbReference>
<accession>A0A5S5DJA8</accession>
<dbReference type="InterPro" id="IPR036652">
    <property type="entry name" value="YjeF_N_dom_sf"/>
</dbReference>
<dbReference type="PANTHER" id="PTHR12592:SF0">
    <property type="entry name" value="ATP-DEPENDENT (S)-NAD(P)H-HYDRATE DEHYDRATASE"/>
    <property type="match status" value="1"/>
</dbReference>
<keyword evidence="7 17" id="KW-0067">ATP-binding</keyword>
<evidence type="ECO:0000256" key="8">
    <source>
        <dbReference type="ARBA" id="ARBA00022857"/>
    </source>
</evidence>
<dbReference type="NCBIfam" id="TIGR00196">
    <property type="entry name" value="yjeF_cterm"/>
    <property type="match status" value="1"/>
</dbReference>
<comment type="catalytic activity">
    <reaction evidence="15 17 19">
        <text>(6S)-NADHX + ADP = AMP + phosphate + NADH + H(+)</text>
        <dbReference type="Rhea" id="RHEA:32223"/>
        <dbReference type="ChEBI" id="CHEBI:15378"/>
        <dbReference type="ChEBI" id="CHEBI:43474"/>
        <dbReference type="ChEBI" id="CHEBI:57945"/>
        <dbReference type="ChEBI" id="CHEBI:64074"/>
        <dbReference type="ChEBI" id="CHEBI:456215"/>
        <dbReference type="ChEBI" id="CHEBI:456216"/>
        <dbReference type="EC" id="4.2.1.136"/>
    </reaction>
</comment>
<comment type="catalytic activity">
    <reaction evidence="2 18 19">
        <text>(6R)-NADPHX = (6S)-NADPHX</text>
        <dbReference type="Rhea" id="RHEA:32227"/>
        <dbReference type="ChEBI" id="CHEBI:64076"/>
        <dbReference type="ChEBI" id="CHEBI:64077"/>
        <dbReference type="EC" id="5.1.99.6"/>
    </reaction>
</comment>
<comment type="function">
    <text evidence="14 19">Bifunctional enzyme that catalyzes the epimerization of the S- and R-forms of NAD(P)HX and the dehydration of the S-form of NAD(P)HX at the expense of ADP, which is converted to AMP. This allows the repair of both epimers of NAD(P)HX, a damaged form of NAD(P)H that is a result of enzymatic or heat-dependent hydration.</text>
</comment>
<evidence type="ECO:0000256" key="7">
    <source>
        <dbReference type="ARBA" id="ARBA00022840"/>
    </source>
</evidence>
<dbReference type="InterPro" id="IPR017953">
    <property type="entry name" value="Carbohydrate_kinase_pred_CS"/>
</dbReference>
<reference evidence="22 23" key="1">
    <citation type="submission" date="2019-07" db="EMBL/GenBank/DDBJ databases">
        <title>Genomic Encyclopedia of Type Strains, Phase IV (KMG-IV): sequencing the most valuable type-strain genomes for metagenomic binning, comparative biology and taxonomic classification.</title>
        <authorList>
            <person name="Goeker M."/>
        </authorList>
    </citation>
    <scope>NUCLEOTIDE SEQUENCE [LARGE SCALE GENOMIC DNA]</scope>
    <source>
        <strain evidence="22 23">DSM 18961</strain>
    </source>
</reference>
<dbReference type="PROSITE" id="PS51383">
    <property type="entry name" value="YJEF_C_3"/>
    <property type="match status" value="1"/>
</dbReference>
<evidence type="ECO:0000256" key="2">
    <source>
        <dbReference type="ARBA" id="ARBA00000909"/>
    </source>
</evidence>
<evidence type="ECO:0000256" key="6">
    <source>
        <dbReference type="ARBA" id="ARBA00022741"/>
    </source>
</evidence>
<evidence type="ECO:0000256" key="1">
    <source>
        <dbReference type="ARBA" id="ARBA00000013"/>
    </source>
</evidence>
<keyword evidence="5 18" id="KW-0479">Metal-binding</keyword>
<dbReference type="GO" id="GO:0005524">
    <property type="term" value="F:ATP binding"/>
    <property type="evidence" value="ECO:0007669"/>
    <property type="project" value="UniProtKB-UniRule"/>
</dbReference>
<feature type="binding site" evidence="18">
    <location>
        <position position="158"/>
    </location>
    <ligand>
        <name>(6S)-NADPHX</name>
        <dbReference type="ChEBI" id="CHEBI:64076"/>
    </ligand>
</feature>
<dbReference type="PROSITE" id="PS01050">
    <property type="entry name" value="YJEF_C_2"/>
    <property type="match status" value="1"/>
</dbReference>
<dbReference type="GO" id="GO:0046872">
    <property type="term" value="F:metal ion binding"/>
    <property type="evidence" value="ECO:0007669"/>
    <property type="project" value="UniProtKB-UniRule"/>
</dbReference>
<feature type="domain" description="YjeF C-terminal" evidence="20">
    <location>
        <begin position="224"/>
        <end position="495"/>
    </location>
</feature>
<feature type="binding site" evidence="17">
    <location>
        <position position="259"/>
    </location>
    <ligand>
        <name>(6S)-NADPHX</name>
        <dbReference type="ChEBI" id="CHEBI:64076"/>
    </ligand>
</feature>
<evidence type="ECO:0000256" key="14">
    <source>
        <dbReference type="ARBA" id="ARBA00025153"/>
    </source>
</evidence>
<evidence type="ECO:0000256" key="3">
    <source>
        <dbReference type="ARBA" id="ARBA00006001"/>
    </source>
</evidence>
<evidence type="ECO:0000313" key="22">
    <source>
        <dbReference type="EMBL" id="TYP96043.1"/>
    </source>
</evidence>
<evidence type="ECO:0000256" key="5">
    <source>
        <dbReference type="ARBA" id="ARBA00022723"/>
    </source>
</evidence>
<evidence type="ECO:0000259" key="21">
    <source>
        <dbReference type="PROSITE" id="PS51385"/>
    </source>
</evidence>
<dbReference type="InterPro" id="IPR004443">
    <property type="entry name" value="YjeF_N_dom"/>
</dbReference>
<dbReference type="Proteomes" id="UP000323136">
    <property type="component" value="Unassembled WGS sequence"/>
</dbReference>
<protein>
    <recommendedName>
        <fullName evidence="19">Bifunctional NAD(P)H-hydrate repair enzyme</fullName>
    </recommendedName>
    <alternativeName>
        <fullName evidence="19">Nicotinamide nucleotide repair protein</fullName>
    </alternativeName>
    <domain>
        <recommendedName>
            <fullName evidence="19">ADP-dependent (S)-NAD(P)H-hydrate dehydratase</fullName>
            <ecNumber evidence="19">4.2.1.136</ecNumber>
        </recommendedName>
        <alternativeName>
            <fullName evidence="19">ADP-dependent NAD(P)HX dehydratase</fullName>
        </alternativeName>
    </domain>
    <domain>
        <recommendedName>
            <fullName evidence="19">NAD(P)H-hydrate epimerase</fullName>
            <ecNumber evidence="19">5.1.99.6</ecNumber>
        </recommendedName>
    </domain>
</protein>
<dbReference type="Gene3D" id="3.40.50.10260">
    <property type="entry name" value="YjeF N-terminal domain"/>
    <property type="match status" value="1"/>
</dbReference>
<comment type="cofactor">
    <cofactor evidence="17">
        <name>Mg(2+)</name>
        <dbReference type="ChEBI" id="CHEBI:18420"/>
    </cofactor>
</comment>
<evidence type="ECO:0000256" key="11">
    <source>
        <dbReference type="ARBA" id="ARBA00023235"/>
    </source>
</evidence>
<comment type="similarity">
    <text evidence="4 19">In the C-terminal section; belongs to the NnrD/CARKD family.</text>
</comment>
<keyword evidence="6 17" id="KW-0547">Nucleotide-binding</keyword>
<dbReference type="HAMAP" id="MF_01965">
    <property type="entry name" value="NADHX_dehydratase"/>
    <property type="match status" value="1"/>
</dbReference>
<dbReference type="Pfam" id="PF01256">
    <property type="entry name" value="Carb_kinase"/>
    <property type="match status" value="1"/>
</dbReference>
<organism evidence="22 23">
    <name type="scientific">Tenacibaculum adriaticum</name>
    <dbReference type="NCBI Taxonomy" id="413713"/>
    <lineage>
        <taxon>Bacteria</taxon>
        <taxon>Pseudomonadati</taxon>
        <taxon>Bacteroidota</taxon>
        <taxon>Flavobacteriia</taxon>
        <taxon>Flavobacteriales</taxon>
        <taxon>Flavobacteriaceae</taxon>
        <taxon>Tenacibaculum</taxon>
    </lineage>
</organism>
<evidence type="ECO:0000259" key="20">
    <source>
        <dbReference type="PROSITE" id="PS51383"/>
    </source>
</evidence>
<dbReference type="NCBIfam" id="TIGR00197">
    <property type="entry name" value="yjeF_nterm"/>
    <property type="match status" value="1"/>
</dbReference>
<comment type="function">
    <text evidence="18">Catalyzes the epimerization of the S- and R-forms of NAD(P)HX, a damaged form of NAD(P)H that is a result of enzymatic or heat-dependent hydration. This is a prerequisite for the S-specific NAD(P)H-hydrate dehydratase to allow the repair of both epimers of NAD(P)HX.</text>
</comment>
<evidence type="ECO:0000256" key="13">
    <source>
        <dbReference type="ARBA" id="ARBA00023268"/>
    </source>
</evidence>